<evidence type="ECO:0000313" key="1">
    <source>
        <dbReference type="EMBL" id="MQS12988.1"/>
    </source>
</evidence>
<accession>A0A6N7KRK7</accession>
<protein>
    <submittedName>
        <fullName evidence="1">Uncharacterized protein</fullName>
    </submittedName>
</protein>
<name>A0A6N7KRK7_9ACTN</name>
<keyword evidence="2" id="KW-1185">Reference proteome</keyword>
<organism evidence="1 2">
    <name type="scientific">Streptomyces kaniharaensis</name>
    <dbReference type="NCBI Taxonomy" id="212423"/>
    <lineage>
        <taxon>Bacteria</taxon>
        <taxon>Bacillati</taxon>
        <taxon>Actinomycetota</taxon>
        <taxon>Actinomycetes</taxon>
        <taxon>Kitasatosporales</taxon>
        <taxon>Streptomycetaceae</taxon>
        <taxon>Streptomyces</taxon>
    </lineage>
</organism>
<dbReference type="EMBL" id="WBOF01000001">
    <property type="protein sequence ID" value="MQS12988.1"/>
    <property type="molecule type" value="Genomic_DNA"/>
</dbReference>
<reference evidence="1 2" key="1">
    <citation type="submission" date="2019-09" db="EMBL/GenBank/DDBJ databases">
        <title>Genome Sequences of Streptomyces kaniharaensis ATCC 21070.</title>
        <authorList>
            <person name="Zhu W."/>
            <person name="De Crecy-Lagard V."/>
            <person name="Richards N.G."/>
        </authorList>
    </citation>
    <scope>NUCLEOTIDE SEQUENCE [LARGE SCALE GENOMIC DNA]</scope>
    <source>
        <strain evidence="1 2">SF-557</strain>
    </source>
</reference>
<dbReference type="OrthoDB" id="2408361at2"/>
<dbReference type="Proteomes" id="UP000450000">
    <property type="component" value="Unassembled WGS sequence"/>
</dbReference>
<dbReference type="Pfam" id="PF17914">
    <property type="entry name" value="HopA1"/>
    <property type="match status" value="1"/>
</dbReference>
<dbReference type="AlphaFoldDB" id="A0A6N7KRK7"/>
<gene>
    <name evidence="1" type="ORF">F7Q99_11965</name>
</gene>
<dbReference type="InterPro" id="IPR040871">
    <property type="entry name" value="HopA1"/>
</dbReference>
<evidence type="ECO:0000313" key="2">
    <source>
        <dbReference type="Proteomes" id="UP000450000"/>
    </source>
</evidence>
<sequence length="332" mass="34876">MNTMSLADTMTSALSPSVRELLAAVEVAPGGCSARVLDQELTASTPRDLQHKLSAAFYDAFHAGREPMSGGQQRTLRDPRLETRFAAAMPHSHSLTRVRPVGAGPNGTRVVEYHGVRVLLPAADPEEAAPAESTGAGPVAVRLPAARPAISPGYFMADGSRGTVAGRRLLRVYVHLTTVDAAVEAWHRVLSALEDAGVPFRAKVASSERLLPRRDALVVYLGTGAWHAARTVAEAVRGLPGVGDEVSLIAEELAPGVAVAWEPDDLRPGMRRLSFGEHRASALAEALVHHSRSANPAGPEATVLETFTAAGIDPACPARNLDSPVLGLSASV</sequence>
<comment type="caution">
    <text evidence="1">The sequence shown here is derived from an EMBL/GenBank/DDBJ whole genome shotgun (WGS) entry which is preliminary data.</text>
</comment>
<proteinExistence type="predicted"/>